<evidence type="ECO:0000259" key="11">
    <source>
        <dbReference type="PROSITE" id="PS51038"/>
    </source>
</evidence>
<dbReference type="PRINTS" id="PR00105">
    <property type="entry name" value="C5METTRFRASE"/>
</dbReference>
<evidence type="ECO:0000256" key="9">
    <source>
        <dbReference type="PROSITE-ProRule" id="PRU01016"/>
    </source>
</evidence>
<evidence type="ECO:0000256" key="4">
    <source>
        <dbReference type="ARBA" id="ARBA00022679"/>
    </source>
</evidence>
<proteinExistence type="inferred from homology"/>
<dbReference type="PANTHER" id="PTHR10629">
    <property type="entry name" value="CYTOSINE-SPECIFIC METHYLTRANSFERASE"/>
    <property type="match status" value="1"/>
</dbReference>
<dbReference type="InterPro" id="IPR029063">
    <property type="entry name" value="SAM-dependent_MTases_sf"/>
</dbReference>
<dbReference type="Gene3D" id="3.40.50.150">
    <property type="entry name" value="Vaccinia Virus protein VP39"/>
    <property type="match status" value="1"/>
</dbReference>
<dbReference type="PROSITE" id="PS51038">
    <property type="entry name" value="BAH"/>
    <property type="match status" value="2"/>
</dbReference>
<evidence type="ECO:0000256" key="8">
    <source>
        <dbReference type="ARBA" id="ARBA00023242"/>
    </source>
</evidence>
<feature type="domain" description="BAH" evidence="11">
    <location>
        <begin position="411"/>
        <end position="537"/>
    </location>
</feature>
<keyword evidence="5 9" id="KW-0949">S-adenosyl-L-methionine</keyword>
<accession>A0ABR3J9T0</accession>
<name>A0ABR3J9T0_9AGAR</name>
<evidence type="ECO:0000313" key="12">
    <source>
        <dbReference type="EMBL" id="KAL0951895.1"/>
    </source>
</evidence>
<evidence type="ECO:0000256" key="7">
    <source>
        <dbReference type="ARBA" id="ARBA00023125"/>
    </source>
</evidence>
<evidence type="ECO:0000256" key="2">
    <source>
        <dbReference type="ARBA" id="ARBA00011975"/>
    </source>
</evidence>
<keyword evidence="4 9" id="KW-0808">Transferase</keyword>
<dbReference type="InterPro" id="IPR022702">
    <property type="entry name" value="Cytosine_MeTrfase1_RFD"/>
</dbReference>
<evidence type="ECO:0000313" key="13">
    <source>
        <dbReference type="Proteomes" id="UP001556367"/>
    </source>
</evidence>
<dbReference type="Pfam" id="PF00145">
    <property type="entry name" value="DNA_methylase"/>
    <property type="match status" value="1"/>
</dbReference>
<comment type="subcellular location">
    <subcellularLocation>
        <location evidence="1">Nucleus</location>
    </subcellularLocation>
</comment>
<keyword evidence="13" id="KW-1185">Reference proteome</keyword>
<keyword evidence="8" id="KW-0539">Nucleus</keyword>
<dbReference type="SUPFAM" id="SSF53335">
    <property type="entry name" value="S-adenosyl-L-methionine-dependent methyltransferases"/>
    <property type="match status" value="1"/>
</dbReference>
<dbReference type="Pfam" id="PF12047">
    <property type="entry name" value="DNMT1-RFD"/>
    <property type="match status" value="1"/>
</dbReference>
<dbReference type="InterPro" id="IPR043151">
    <property type="entry name" value="BAH_sf"/>
</dbReference>
<reference evidence="13" key="1">
    <citation type="submission" date="2024-06" db="EMBL/GenBank/DDBJ databases">
        <title>Multi-omics analyses provide insights into the biosynthesis of the anticancer antibiotic pleurotin in Hohenbuehelia grisea.</title>
        <authorList>
            <person name="Weaver J.A."/>
            <person name="Alberti F."/>
        </authorList>
    </citation>
    <scope>NUCLEOTIDE SEQUENCE [LARGE SCALE GENOMIC DNA]</scope>
    <source>
        <strain evidence="13">T-177</strain>
    </source>
</reference>
<evidence type="ECO:0000256" key="3">
    <source>
        <dbReference type="ARBA" id="ARBA00022603"/>
    </source>
</evidence>
<gene>
    <name evidence="12" type="ORF">HGRIS_008552</name>
</gene>
<feature type="region of interest" description="Disordered" evidence="10">
    <location>
        <begin position="1"/>
        <end position="50"/>
    </location>
</feature>
<sequence length="1190" mass="136437">MSRRNRPSALDVTDGRSTPSGATRPDSEIPPTVVLKRHALDDGSRRPFKKRNIPVKGATYRPHRDEIPEANLVLVGEDPFADDGGKPIRMLHNFSMYDAKHGMDMVSIKALEEDPGERDCAIEASGLVSVYEANDEDAGQEDDLGDATDGVRVHLGELQKYSIEHLKLHDPVWIETSKAWYILGQPSLKYRHFFRHFYTPHRIAQMIFRFIRERPGTRYDALLEHLTSKETVFSHDISEQDILEAADEVLATLEDEATDEQKAKYFNEPIVTSLFRKTGLKLAPGTQGRTPRRGRTLARLFQHSLENIDTAVLRPENQTPTHVTPLIGRLAQPYVNESLQVVGPPRPLVDPAVEQTRREKELQLKRVRMKRLIRKTRYAESRNPEITDVEYERSWFVGKGPFLEKIKLRGEVYAVGDVVLMRRAEYRNREPPLLPKIEEVTDADHVWKYYWFAKIVCLNSRDFKVHAQWFEHSSGTAMEELGHSQQLYLNEICDSSHMRCIIEKVNVHFDPKGDIPPLDFFYRSSYNHSTGAYEDIDKQRMALAKLQRPPDNCPACLLDGQRRQDLVKEPIYLPDEHGRPKGEKVPDGVAFRGQTFHRYDYVLVRFIPDDVHPRTASGKAPTGPARIAQIIEVQLEPPKTDYSWQEQVRVRWLGRIAELGNVLPDGYMRDERHLYLTREAGTVKVSDLIRVCHVLPYEDSSDFAEYLQLSPDHFYCKFTFQSLKVEDWEKRAELAHDQVRQCQLCCEKMLERLQKLQQFLKAKARRPIRALDLFGGVGAFALSIAEGAGKGLVDVTHAVEISPSAAKTFRRNSPTTTVYNQCANVILRYCIKANMNLPSERPKQIHDQTDVAPPLRPGDVDLITVGFPCQSHSGLNMYKKAEDIKSNLILTALSYVDFLRPNYCYFENVRGFLSFHLGSTQVDEHRTEGGIQMGGMKFLLRALDEMGYQFRYALMQAANYGTPQRRVRFFLHAAKHGYPLPDIAQATHHAPVPVLPPEALAIHLPNTEYTLRNIQLTNGITPHHYVSINDAISDLPKFDWKHPRPTEIKGAKAREHERRRRTIPEYTCDKSTGQRCGPVQRVPPYVHAPRTSFQLRCRPKPTQDLQHFTLTLPPRTVERAWNIEMQPEADYRSLQANHKEYQAHGAFSSLGRGEFRPGQPCLVNMKRHEVQPVNQVFTDAWTGTSYFKRL</sequence>
<keyword evidence="7" id="KW-0238">DNA-binding</keyword>
<protein>
    <recommendedName>
        <fullName evidence="2">DNA (cytosine-5-)-methyltransferase</fullName>
        <ecNumber evidence="2">2.1.1.37</ecNumber>
    </recommendedName>
</protein>
<evidence type="ECO:0000256" key="6">
    <source>
        <dbReference type="ARBA" id="ARBA00022737"/>
    </source>
</evidence>
<dbReference type="InterPro" id="IPR001025">
    <property type="entry name" value="BAH_dom"/>
</dbReference>
<comment type="similarity">
    <text evidence="9">Belongs to the class I-like SAM-binding methyltransferase superfamily. C5-methyltransferase family.</text>
</comment>
<keyword evidence="3 9" id="KW-0489">Methyltransferase</keyword>
<keyword evidence="6" id="KW-0677">Repeat</keyword>
<dbReference type="InterPro" id="IPR050390">
    <property type="entry name" value="C5-Methyltransferase"/>
</dbReference>
<dbReference type="Gene3D" id="2.30.30.490">
    <property type="match status" value="2"/>
</dbReference>
<organism evidence="12 13">
    <name type="scientific">Hohenbuehelia grisea</name>
    <dbReference type="NCBI Taxonomy" id="104357"/>
    <lineage>
        <taxon>Eukaryota</taxon>
        <taxon>Fungi</taxon>
        <taxon>Dikarya</taxon>
        <taxon>Basidiomycota</taxon>
        <taxon>Agaricomycotina</taxon>
        <taxon>Agaricomycetes</taxon>
        <taxon>Agaricomycetidae</taxon>
        <taxon>Agaricales</taxon>
        <taxon>Pleurotineae</taxon>
        <taxon>Pleurotaceae</taxon>
        <taxon>Hohenbuehelia</taxon>
    </lineage>
</organism>
<dbReference type="InterPro" id="IPR001525">
    <property type="entry name" value="C5_MeTfrase"/>
</dbReference>
<comment type="caution">
    <text evidence="12">The sequence shown here is derived from an EMBL/GenBank/DDBJ whole genome shotgun (WGS) entry which is preliminary data.</text>
</comment>
<feature type="active site" evidence="9">
    <location>
        <position position="869"/>
    </location>
</feature>
<dbReference type="EC" id="2.1.1.37" evidence="2"/>
<dbReference type="Proteomes" id="UP001556367">
    <property type="component" value="Unassembled WGS sequence"/>
</dbReference>
<feature type="domain" description="BAH" evidence="11">
    <location>
        <begin position="603"/>
        <end position="731"/>
    </location>
</feature>
<evidence type="ECO:0000256" key="5">
    <source>
        <dbReference type="ARBA" id="ARBA00022691"/>
    </source>
</evidence>
<evidence type="ECO:0000256" key="1">
    <source>
        <dbReference type="ARBA" id="ARBA00004123"/>
    </source>
</evidence>
<evidence type="ECO:0000256" key="10">
    <source>
        <dbReference type="SAM" id="MobiDB-lite"/>
    </source>
</evidence>
<dbReference type="SMART" id="SM00439">
    <property type="entry name" value="BAH"/>
    <property type="match status" value="2"/>
</dbReference>
<dbReference type="EMBL" id="JASNQZ010000011">
    <property type="protein sequence ID" value="KAL0951895.1"/>
    <property type="molecule type" value="Genomic_DNA"/>
</dbReference>
<dbReference type="PANTHER" id="PTHR10629:SF52">
    <property type="entry name" value="DNA (CYTOSINE-5)-METHYLTRANSFERASE 1"/>
    <property type="match status" value="1"/>
</dbReference>
<dbReference type="Pfam" id="PF01426">
    <property type="entry name" value="BAH"/>
    <property type="match status" value="1"/>
</dbReference>
<dbReference type="PROSITE" id="PS51679">
    <property type="entry name" value="SAM_MT_C5"/>
    <property type="match status" value="1"/>
</dbReference>